<comment type="caution">
    <text evidence="1">The sequence shown here is derived from an EMBL/GenBank/DDBJ whole genome shotgun (WGS) entry which is preliminary data.</text>
</comment>
<organism evidence="1 2">
    <name type="scientific">Crotalaria pallida</name>
    <name type="common">Smooth rattlebox</name>
    <name type="synonym">Crotalaria striata</name>
    <dbReference type="NCBI Taxonomy" id="3830"/>
    <lineage>
        <taxon>Eukaryota</taxon>
        <taxon>Viridiplantae</taxon>
        <taxon>Streptophyta</taxon>
        <taxon>Embryophyta</taxon>
        <taxon>Tracheophyta</taxon>
        <taxon>Spermatophyta</taxon>
        <taxon>Magnoliopsida</taxon>
        <taxon>eudicotyledons</taxon>
        <taxon>Gunneridae</taxon>
        <taxon>Pentapetalae</taxon>
        <taxon>rosids</taxon>
        <taxon>fabids</taxon>
        <taxon>Fabales</taxon>
        <taxon>Fabaceae</taxon>
        <taxon>Papilionoideae</taxon>
        <taxon>50 kb inversion clade</taxon>
        <taxon>genistoids sensu lato</taxon>
        <taxon>core genistoids</taxon>
        <taxon>Crotalarieae</taxon>
        <taxon>Crotalaria</taxon>
    </lineage>
</organism>
<reference evidence="1 2" key="1">
    <citation type="submission" date="2024-01" db="EMBL/GenBank/DDBJ databases">
        <title>The genomes of 5 underutilized Papilionoideae crops provide insights into root nodulation and disease resistanc.</title>
        <authorList>
            <person name="Yuan L."/>
        </authorList>
    </citation>
    <scope>NUCLEOTIDE SEQUENCE [LARGE SCALE GENOMIC DNA]</scope>
    <source>
        <strain evidence="1">ZHUSHIDOU_FW_LH</strain>
        <tissue evidence="1">Leaf</tissue>
    </source>
</reference>
<keyword evidence="2" id="KW-1185">Reference proteome</keyword>
<sequence length="118" mass="13360">MDPMSTNTIDEEWNLILSQLDSSMTRDVMKNTQEQDPQSKKLADILMKSVLESQNSKGKNLKNPVVAEQIVSFCLPQDCDLADFKDIGEVIAKLKGWKIQSTQRDTKIYDTVIKLSPN</sequence>
<protein>
    <submittedName>
        <fullName evidence="1">Uncharacterized protein</fullName>
    </submittedName>
</protein>
<dbReference type="AlphaFoldDB" id="A0AAN9EUS7"/>
<name>A0AAN9EUS7_CROPI</name>
<proteinExistence type="predicted"/>
<gene>
    <name evidence="1" type="ORF">RIF29_26268</name>
</gene>
<evidence type="ECO:0000313" key="2">
    <source>
        <dbReference type="Proteomes" id="UP001372338"/>
    </source>
</evidence>
<accession>A0AAN9EUS7</accession>
<dbReference type="Proteomes" id="UP001372338">
    <property type="component" value="Unassembled WGS sequence"/>
</dbReference>
<dbReference type="EMBL" id="JAYWIO010000005">
    <property type="protein sequence ID" value="KAK7260313.1"/>
    <property type="molecule type" value="Genomic_DNA"/>
</dbReference>
<evidence type="ECO:0000313" key="1">
    <source>
        <dbReference type="EMBL" id="KAK7260313.1"/>
    </source>
</evidence>